<reference evidence="2" key="1">
    <citation type="submission" date="2022-03" db="EMBL/GenBank/DDBJ databases">
        <authorList>
            <person name="Alioto T."/>
            <person name="Alioto T."/>
            <person name="Gomez Garrido J."/>
        </authorList>
    </citation>
    <scope>NUCLEOTIDE SEQUENCE</scope>
</reference>
<dbReference type="EMBL" id="OW240912">
    <property type="protein sequence ID" value="CAH2224008.1"/>
    <property type="molecule type" value="Genomic_DNA"/>
</dbReference>
<evidence type="ECO:0000256" key="1">
    <source>
        <dbReference type="SAM" id="MobiDB-lite"/>
    </source>
</evidence>
<keyword evidence="3" id="KW-1185">Reference proteome</keyword>
<protein>
    <submittedName>
        <fullName evidence="2">Uncharacterized protein</fullName>
    </submittedName>
</protein>
<dbReference type="Proteomes" id="UP001295444">
    <property type="component" value="Chromosome 01"/>
</dbReference>
<proteinExistence type="predicted"/>
<sequence length="132" mass="14767">MPQSLHSGPAEHRGRSSVPHYGRQPPSLGRKRCRHRAVYNNTCTEDGGVEAEGERGKNEIPRARLFRRQRYLTHSTGPPGLKATEEINLEHRPHALSIRCRRRQSPSGFTVVPPQGKNPTSQGSNQVHGHEV</sequence>
<feature type="region of interest" description="Disordered" evidence="1">
    <location>
        <begin position="1"/>
        <end position="33"/>
    </location>
</feature>
<evidence type="ECO:0000313" key="3">
    <source>
        <dbReference type="Proteomes" id="UP001295444"/>
    </source>
</evidence>
<gene>
    <name evidence="2" type="ORF">PECUL_23A018298</name>
</gene>
<organism evidence="2 3">
    <name type="scientific">Pelobates cultripes</name>
    <name type="common">Western spadefoot toad</name>
    <dbReference type="NCBI Taxonomy" id="61616"/>
    <lineage>
        <taxon>Eukaryota</taxon>
        <taxon>Metazoa</taxon>
        <taxon>Chordata</taxon>
        <taxon>Craniata</taxon>
        <taxon>Vertebrata</taxon>
        <taxon>Euteleostomi</taxon>
        <taxon>Amphibia</taxon>
        <taxon>Batrachia</taxon>
        <taxon>Anura</taxon>
        <taxon>Pelobatoidea</taxon>
        <taxon>Pelobatidae</taxon>
        <taxon>Pelobates</taxon>
    </lineage>
</organism>
<evidence type="ECO:0000313" key="2">
    <source>
        <dbReference type="EMBL" id="CAH2224008.1"/>
    </source>
</evidence>
<name>A0AAD1R7P8_PELCU</name>
<feature type="compositionally biased region" description="Polar residues" evidence="1">
    <location>
        <begin position="117"/>
        <end position="132"/>
    </location>
</feature>
<dbReference type="AlphaFoldDB" id="A0AAD1R7P8"/>
<accession>A0AAD1R7P8</accession>
<feature type="region of interest" description="Disordered" evidence="1">
    <location>
        <begin position="102"/>
        <end position="132"/>
    </location>
</feature>